<evidence type="ECO:0000313" key="4">
    <source>
        <dbReference type="Proteomes" id="UP001174909"/>
    </source>
</evidence>
<evidence type="ECO:0000256" key="1">
    <source>
        <dbReference type="SAM" id="MobiDB-lite"/>
    </source>
</evidence>
<comment type="caution">
    <text evidence="3">The sequence shown here is derived from an EMBL/GenBank/DDBJ whole genome shotgun (WGS) entry which is preliminary data.</text>
</comment>
<name>A0AA35S0X0_GEOBA</name>
<accession>A0AA35S0X0</accession>
<organism evidence="3 4">
    <name type="scientific">Geodia barretti</name>
    <name type="common">Barrett's horny sponge</name>
    <dbReference type="NCBI Taxonomy" id="519541"/>
    <lineage>
        <taxon>Eukaryota</taxon>
        <taxon>Metazoa</taxon>
        <taxon>Porifera</taxon>
        <taxon>Demospongiae</taxon>
        <taxon>Heteroscleromorpha</taxon>
        <taxon>Tetractinellida</taxon>
        <taxon>Astrophorina</taxon>
        <taxon>Geodiidae</taxon>
        <taxon>Geodia</taxon>
    </lineage>
</organism>
<sequence>QGNVGPQGAVGPGNVGPQGAVGQGNVGPQGPGGQGNVGPQGPGGQGPPDGYQSCAAKVARRHWKSCCVTSSIVIIVLAALIAGTLALMIYCMVEIIQSNNRPSIILMSTSEVYNLNEYTDSGNTSVYTSKVCINPINEMMSNSVVYLEHGRCEDISTEKKDRTIEHLFSHTVDPSPLNFFWVSNSLFRFNLTLATNSSMSLTIYVFQFDPGEESDECNPQPPETYAEKFVFPNTTESSHKVSCTHDSGKYTCENTHYIKIHRNGRYHVCIFVHQDDTEAYSVKYTLNVREVRYVSLSKFDSKTCHLERDQCCIPYDAITLEELLHPTCTLIKTVPSGNEDLAYSLPHSFSINNEKNWLGPVYLLGIIIILIVILTLVLFLFLLCTL</sequence>
<reference evidence="3" key="1">
    <citation type="submission" date="2023-03" db="EMBL/GenBank/DDBJ databases">
        <authorList>
            <person name="Steffen K."/>
            <person name="Cardenas P."/>
        </authorList>
    </citation>
    <scope>NUCLEOTIDE SEQUENCE</scope>
</reference>
<feature type="compositionally biased region" description="Gly residues" evidence="1">
    <location>
        <begin position="8"/>
        <end position="47"/>
    </location>
</feature>
<dbReference type="EMBL" id="CASHTH010001837">
    <property type="protein sequence ID" value="CAI8020583.1"/>
    <property type="molecule type" value="Genomic_DNA"/>
</dbReference>
<protein>
    <submittedName>
        <fullName evidence="3">Uncharacterized protein</fullName>
    </submittedName>
</protein>
<dbReference type="AlphaFoldDB" id="A0AA35S0X0"/>
<keyword evidence="2" id="KW-0812">Transmembrane</keyword>
<evidence type="ECO:0000313" key="3">
    <source>
        <dbReference type="EMBL" id="CAI8020583.1"/>
    </source>
</evidence>
<gene>
    <name evidence="3" type="ORF">GBAR_LOCUS12301</name>
</gene>
<feature type="transmembrane region" description="Helical" evidence="2">
    <location>
        <begin position="357"/>
        <end position="383"/>
    </location>
</feature>
<feature type="region of interest" description="Disordered" evidence="1">
    <location>
        <begin position="1"/>
        <end position="49"/>
    </location>
</feature>
<proteinExistence type="predicted"/>
<dbReference type="Proteomes" id="UP001174909">
    <property type="component" value="Unassembled WGS sequence"/>
</dbReference>
<keyword evidence="2" id="KW-0472">Membrane</keyword>
<feature type="non-terminal residue" evidence="3">
    <location>
        <position position="386"/>
    </location>
</feature>
<feature type="transmembrane region" description="Helical" evidence="2">
    <location>
        <begin position="67"/>
        <end position="90"/>
    </location>
</feature>
<evidence type="ECO:0000256" key="2">
    <source>
        <dbReference type="SAM" id="Phobius"/>
    </source>
</evidence>
<keyword evidence="2" id="KW-1133">Transmembrane helix</keyword>
<keyword evidence="4" id="KW-1185">Reference proteome</keyword>